<dbReference type="InterPro" id="IPR001387">
    <property type="entry name" value="Cro/C1-type_HTH"/>
</dbReference>
<dbReference type="PANTHER" id="PTHR46797:SF23">
    <property type="entry name" value="HTH-TYPE TRANSCRIPTIONAL REGULATOR SUTR"/>
    <property type="match status" value="1"/>
</dbReference>
<dbReference type="AlphaFoldDB" id="J0X0H0"/>
<gene>
    <name evidence="5" type="ORF">HMPREF9156_00746</name>
</gene>
<comment type="caution">
    <text evidence="5">The sequence shown here is derived from an EMBL/GenBank/DDBJ whole genome shotgun (WGS) entry which is preliminary data.</text>
</comment>
<evidence type="ECO:0000256" key="1">
    <source>
        <dbReference type="ARBA" id="ARBA00023015"/>
    </source>
</evidence>
<dbReference type="PROSITE" id="PS50943">
    <property type="entry name" value="HTH_CROC1"/>
    <property type="match status" value="1"/>
</dbReference>
<dbReference type="PANTHER" id="PTHR46797">
    <property type="entry name" value="HTH-TYPE TRANSCRIPTIONAL REGULATOR"/>
    <property type="match status" value="1"/>
</dbReference>
<dbReference type="GO" id="GO:0005829">
    <property type="term" value="C:cytosol"/>
    <property type="evidence" value="ECO:0007669"/>
    <property type="project" value="TreeGrafter"/>
</dbReference>
<dbReference type="STRING" id="857290.HMPREF9156_00746"/>
<proteinExistence type="predicted"/>
<keyword evidence="6" id="KW-1185">Reference proteome</keyword>
<dbReference type="Gene3D" id="1.10.260.40">
    <property type="entry name" value="lambda repressor-like DNA-binding domains"/>
    <property type="match status" value="1"/>
</dbReference>
<dbReference type="GO" id="GO:0003677">
    <property type="term" value="F:DNA binding"/>
    <property type="evidence" value="ECO:0007669"/>
    <property type="project" value="UniProtKB-KW"/>
</dbReference>
<evidence type="ECO:0000256" key="2">
    <source>
        <dbReference type="ARBA" id="ARBA00023125"/>
    </source>
</evidence>
<dbReference type="eggNOG" id="COG1396">
    <property type="taxonomic scope" value="Bacteria"/>
</dbReference>
<keyword evidence="2" id="KW-0238">DNA-binding</keyword>
<dbReference type="Pfam" id="PF01381">
    <property type="entry name" value="HTH_3"/>
    <property type="match status" value="1"/>
</dbReference>
<dbReference type="EMBL" id="AGZS01000003">
    <property type="protein sequence ID" value="EJD64871.1"/>
    <property type="molecule type" value="Genomic_DNA"/>
</dbReference>
<keyword evidence="1" id="KW-0805">Transcription regulation</keyword>
<organism evidence="5 6">
    <name type="scientific">Scardovia wiggsiae F0424</name>
    <dbReference type="NCBI Taxonomy" id="857290"/>
    <lineage>
        <taxon>Bacteria</taxon>
        <taxon>Bacillati</taxon>
        <taxon>Actinomycetota</taxon>
        <taxon>Actinomycetes</taxon>
        <taxon>Bifidobacteriales</taxon>
        <taxon>Bifidobacteriaceae</taxon>
        <taxon>Scardovia</taxon>
    </lineage>
</organism>
<dbReference type="GO" id="GO:0003700">
    <property type="term" value="F:DNA-binding transcription factor activity"/>
    <property type="evidence" value="ECO:0007669"/>
    <property type="project" value="TreeGrafter"/>
</dbReference>
<dbReference type="HOGENOM" id="CLU_066192_29_4_11"/>
<dbReference type="SUPFAM" id="SSF47413">
    <property type="entry name" value="lambda repressor-like DNA-binding domains"/>
    <property type="match status" value="1"/>
</dbReference>
<evidence type="ECO:0000256" key="3">
    <source>
        <dbReference type="ARBA" id="ARBA00023163"/>
    </source>
</evidence>
<evidence type="ECO:0000259" key="4">
    <source>
        <dbReference type="PROSITE" id="PS50943"/>
    </source>
</evidence>
<dbReference type="SMART" id="SM00530">
    <property type="entry name" value="HTH_XRE"/>
    <property type="match status" value="1"/>
</dbReference>
<dbReference type="Proteomes" id="UP000006415">
    <property type="component" value="Unassembled WGS sequence"/>
</dbReference>
<feature type="domain" description="HTH cro/C1-type" evidence="4">
    <location>
        <begin position="20"/>
        <end position="74"/>
    </location>
</feature>
<evidence type="ECO:0000313" key="6">
    <source>
        <dbReference type="Proteomes" id="UP000006415"/>
    </source>
</evidence>
<protein>
    <recommendedName>
        <fullName evidence="4">HTH cro/C1-type domain-containing protein</fullName>
    </recommendedName>
</protein>
<accession>J0X0H0</accession>
<dbReference type="InterPro" id="IPR010982">
    <property type="entry name" value="Lambda_DNA-bd_dom_sf"/>
</dbReference>
<evidence type="ECO:0000313" key="5">
    <source>
        <dbReference type="EMBL" id="EJD64871.1"/>
    </source>
</evidence>
<keyword evidence="3" id="KW-0804">Transcription</keyword>
<sequence length="98" mass="11347">MNRMKANDAYIKRLSFGRAIRKFRERKNMSQEDLALSAQMDRSYVGRVERGEKSVSLDKIWQLCTALEATPAELFSAALVLEQHFKRLGSGISRRRKQ</sequence>
<dbReference type="CDD" id="cd00093">
    <property type="entry name" value="HTH_XRE"/>
    <property type="match status" value="1"/>
</dbReference>
<name>J0X0H0_9BIFI</name>
<reference evidence="5 6" key="1">
    <citation type="submission" date="2012-01" db="EMBL/GenBank/DDBJ databases">
        <title>The Genome Sequence of Scardovia wiggsiae F0424.</title>
        <authorList>
            <consortium name="The Broad Institute Genome Sequencing Platform"/>
            <person name="Earl A."/>
            <person name="Ward D."/>
            <person name="Feldgarden M."/>
            <person name="Gevers D."/>
            <person name="Izard J."/>
            <person name="Ganesan A."/>
            <person name="Baranova O.V."/>
            <person name="Blanton J.M."/>
            <person name="Tanner A.C."/>
            <person name="Mathney J."/>
            <person name="Dewhirst F.E."/>
            <person name="Young S.K."/>
            <person name="Zeng Q."/>
            <person name="Gargeya S."/>
            <person name="Fitzgerald M."/>
            <person name="Haas B."/>
            <person name="Abouelleil A."/>
            <person name="Alvarado L."/>
            <person name="Arachchi H.M."/>
            <person name="Berlin A."/>
            <person name="Chapman S.B."/>
            <person name="Gearin G."/>
            <person name="Goldberg J."/>
            <person name="Griggs A."/>
            <person name="Gujja S."/>
            <person name="Hansen M."/>
            <person name="Heiman D."/>
            <person name="Howarth C."/>
            <person name="Larimer J."/>
            <person name="Lui A."/>
            <person name="MacDonald P.J.P."/>
            <person name="McCowen C."/>
            <person name="Montmayeur A."/>
            <person name="Murphy C."/>
            <person name="Neiman D."/>
            <person name="Pearson M."/>
            <person name="Priest M."/>
            <person name="Roberts A."/>
            <person name="Saif S."/>
            <person name="Shea T."/>
            <person name="Sisk P."/>
            <person name="Stolte C."/>
            <person name="Sykes S."/>
            <person name="Wortman J."/>
            <person name="Nusbaum C."/>
            <person name="Birren B."/>
        </authorList>
    </citation>
    <scope>NUCLEOTIDE SEQUENCE [LARGE SCALE GENOMIC DNA]</scope>
    <source>
        <strain evidence="5 6">F0424</strain>
    </source>
</reference>
<dbReference type="InterPro" id="IPR050807">
    <property type="entry name" value="TransReg_Diox_bact_type"/>
</dbReference>